<dbReference type="InterPro" id="IPR003661">
    <property type="entry name" value="HisK_dim/P_dom"/>
</dbReference>
<evidence type="ECO:0000259" key="10">
    <source>
        <dbReference type="PROSITE" id="PS50109"/>
    </source>
</evidence>
<dbReference type="Pfam" id="PF00989">
    <property type="entry name" value="PAS"/>
    <property type="match status" value="1"/>
</dbReference>
<comment type="catalytic activity">
    <reaction evidence="1">
        <text>ATP + protein L-histidine = ADP + protein N-phospho-L-histidine.</text>
        <dbReference type="EC" id="2.7.13.3"/>
    </reaction>
</comment>
<name>A0ABP8NPK7_9BACT</name>
<dbReference type="InterPro" id="IPR035965">
    <property type="entry name" value="PAS-like_dom_sf"/>
</dbReference>
<dbReference type="InterPro" id="IPR005467">
    <property type="entry name" value="His_kinase_dom"/>
</dbReference>
<evidence type="ECO:0000256" key="1">
    <source>
        <dbReference type="ARBA" id="ARBA00000085"/>
    </source>
</evidence>
<dbReference type="InterPro" id="IPR036097">
    <property type="entry name" value="HisK_dim/P_sf"/>
</dbReference>
<evidence type="ECO:0000256" key="2">
    <source>
        <dbReference type="ARBA" id="ARBA00012438"/>
    </source>
</evidence>
<dbReference type="Gene3D" id="3.30.450.20">
    <property type="entry name" value="PAS domain"/>
    <property type="match status" value="2"/>
</dbReference>
<keyword evidence="3" id="KW-0597">Phosphoprotein</keyword>
<dbReference type="RefSeq" id="WP_345327433.1">
    <property type="nucleotide sequence ID" value="NZ_BAABGA010000107.1"/>
</dbReference>
<evidence type="ECO:0000256" key="3">
    <source>
        <dbReference type="ARBA" id="ARBA00022553"/>
    </source>
</evidence>
<dbReference type="PANTHER" id="PTHR43065">
    <property type="entry name" value="SENSOR HISTIDINE KINASE"/>
    <property type="match status" value="1"/>
</dbReference>
<dbReference type="Pfam" id="PF13426">
    <property type="entry name" value="PAS_9"/>
    <property type="match status" value="1"/>
</dbReference>
<dbReference type="SMART" id="SM00387">
    <property type="entry name" value="HATPase_c"/>
    <property type="match status" value="1"/>
</dbReference>
<dbReference type="InterPro" id="IPR000014">
    <property type="entry name" value="PAS"/>
</dbReference>
<dbReference type="Pfam" id="PF00512">
    <property type="entry name" value="HisKA"/>
    <property type="match status" value="1"/>
</dbReference>
<dbReference type="Pfam" id="PF02518">
    <property type="entry name" value="HATPase_c"/>
    <property type="match status" value="1"/>
</dbReference>
<dbReference type="SMART" id="SM00388">
    <property type="entry name" value="HisKA"/>
    <property type="match status" value="1"/>
</dbReference>
<keyword evidence="5" id="KW-0547">Nucleotide-binding</keyword>
<keyword evidence="13" id="KW-1185">Reference proteome</keyword>
<evidence type="ECO:0000256" key="9">
    <source>
        <dbReference type="SAM" id="Phobius"/>
    </source>
</evidence>
<dbReference type="SUPFAM" id="SSF47384">
    <property type="entry name" value="Homodimeric domain of signal transducing histidine kinase"/>
    <property type="match status" value="1"/>
</dbReference>
<dbReference type="CDD" id="cd00082">
    <property type="entry name" value="HisKA"/>
    <property type="match status" value="1"/>
</dbReference>
<feature type="transmembrane region" description="Helical" evidence="9">
    <location>
        <begin position="176"/>
        <end position="198"/>
    </location>
</feature>
<evidence type="ECO:0000256" key="4">
    <source>
        <dbReference type="ARBA" id="ARBA00022679"/>
    </source>
</evidence>
<dbReference type="EC" id="2.7.13.3" evidence="2"/>
<dbReference type="EMBL" id="BAABGA010000107">
    <property type="protein sequence ID" value="GAA4469274.1"/>
    <property type="molecule type" value="Genomic_DNA"/>
</dbReference>
<keyword evidence="8" id="KW-0902">Two-component regulatory system</keyword>
<evidence type="ECO:0000256" key="6">
    <source>
        <dbReference type="ARBA" id="ARBA00022777"/>
    </source>
</evidence>
<dbReference type="InterPro" id="IPR013767">
    <property type="entry name" value="PAS_fold"/>
</dbReference>
<comment type="caution">
    <text evidence="12">The sequence shown here is derived from an EMBL/GenBank/DDBJ whole genome shotgun (WGS) entry which is preliminary data.</text>
</comment>
<evidence type="ECO:0000313" key="12">
    <source>
        <dbReference type="EMBL" id="GAA4469274.1"/>
    </source>
</evidence>
<reference evidence="13" key="1">
    <citation type="journal article" date="2019" name="Int. J. Syst. Evol. Microbiol.">
        <title>The Global Catalogue of Microorganisms (GCM) 10K type strain sequencing project: providing services to taxonomists for standard genome sequencing and annotation.</title>
        <authorList>
            <consortium name="The Broad Institute Genomics Platform"/>
            <consortium name="The Broad Institute Genome Sequencing Center for Infectious Disease"/>
            <person name="Wu L."/>
            <person name="Ma J."/>
        </authorList>
    </citation>
    <scope>NUCLEOTIDE SEQUENCE [LARGE SCALE GENOMIC DNA]</scope>
    <source>
        <strain evidence="13">JCM 17759</strain>
    </source>
</reference>
<protein>
    <recommendedName>
        <fullName evidence="2">histidine kinase</fullName>
        <ecNumber evidence="2">2.7.13.3</ecNumber>
    </recommendedName>
</protein>
<organism evidence="12 13">
    <name type="scientific">Novipirellula rosea</name>
    <dbReference type="NCBI Taxonomy" id="1031540"/>
    <lineage>
        <taxon>Bacteria</taxon>
        <taxon>Pseudomonadati</taxon>
        <taxon>Planctomycetota</taxon>
        <taxon>Planctomycetia</taxon>
        <taxon>Pirellulales</taxon>
        <taxon>Pirellulaceae</taxon>
        <taxon>Novipirellula</taxon>
    </lineage>
</organism>
<evidence type="ECO:0000256" key="8">
    <source>
        <dbReference type="ARBA" id="ARBA00023012"/>
    </source>
</evidence>
<dbReference type="CDD" id="cd00130">
    <property type="entry name" value="PAS"/>
    <property type="match status" value="2"/>
</dbReference>
<dbReference type="SUPFAM" id="SSF55785">
    <property type="entry name" value="PYP-like sensor domain (PAS domain)"/>
    <property type="match status" value="2"/>
</dbReference>
<gene>
    <name evidence="12" type="ORF">GCM10023156_61060</name>
</gene>
<feature type="transmembrane region" description="Helical" evidence="9">
    <location>
        <begin position="6"/>
        <end position="31"/>
    </location>
</feature>
<keyword evidence="6" id="KW-0418">Kinase</keyword>
<dbReference type="InterPro" id="IPR003594">
    <property type="entry name" value="HATPase_dom"/>
</dbReference>
<dbReference type="InterPro" id="IPR036890">
    <property type="entry name" value="HATPase_C_sf"/>
</dbReference>
<dbReference type="Gene3D" id="1.10.287.130">
    <property type="match status" value="1"/>
</dbReference>
<dbReference type="PANTHER" id="PTHR43065:SF46">
    <property type="entry name" value="C4-DICARBOXYLATE TRANSPORT SENSOR PROTEIN DCTB"/>
    <property type="match status" value="1"/>
</dbReference>
<keyword evidence="9" id="KW-0812">Transmembrane</keyword>
<dbReference type="SUPFAM" id="SSF55874">
    <property type="entry name" value="ATPase domain of HSP90 chaperone/DNA topoisomerase II/histidine kinase"/>
    <property type="match status" value="1"/>
</dbReference>
<evidence type="ECO:0000256" key="5">
    <source>
        <dbReference type="ARBA" id="ARBA00022741"/>
    </source>
</evidence>
<dbReference type="Proteomes" id="UP001500840">
    <property type="component" value="Unassembled WGS sequence"/>
</dbReference>
<feature type="domain" description="PAS" evidence="11">
    <location>
        <begin position="336"/>
        <end position="393"/>
    </location>
</feature>
<sequence length="709" mass="78634">MRWLRNNAFAIAVTIAILAIASSCLVTYQALDGLPRSHRRIVNTEEQLGRLTNLRFTLGTAASRLRALTLGGDEQDRRELVEAIGRCEQLVEELQKVALSSEAVMLQGVDPLLLDSRRYLNEIRPLTPIATSLDLPQRTRLRSDATNLRARLESSLAENHQHLTKMKRAAERERRSAAWVLIGGHAMMLGLVGLLYVARRSEQQLRRLADLRTLEADERFALIVRGSSDGILLTDENGRIQMTNPALDEMFQSDEATLKGMTVGSLFATTVIDEWLANRLVENDRESTLSRRVKATRPNGTRLHTELTVTPQTIRDQEFLAISVRDVSEREASRLRLKQHEALLSEIPEPLHILDAVGRVVYWNRGAQRLFGFEAGEVIGQTANDLLKIVPPKGSDNNIHAMKYAESERWSGELIATTKTCRSIRIERRRTRIREANETIGEVVLDLDLGERKRLQQVERRRQRLESLGTLASGIAHDLNNLLTPILMSCRMLQRKNANIDRDALLETIGSGASRGADLIAQLLTFARGGDGEHEPIHVGAIIPEIAAILQATLPKGIELKTDVAQQLPDILGDETEISQVIMNLAINARDAMNQHGALTISAAPMTLASERSYSYATLQPGQYLSITVSDTGTGIPKEIRERMFDPFFTTKERGQGTGLGLSTSIGIVRSHEGAVDVRSTVGEGTRISVILPALSCSLNESEPPNEFK</sequence>
<evidence type="ECO:0000256" key="7">
    <source>
        <dbReference type="ARBA" id="ARBA00022840"/>
    </source>
</evidence>
<evidence type="ECO:0000313" key="13">
    <source>
        <dbReference type="Proteomes" id="UP001500840"/>
    </source>
</evidence>
<dbReference type="InterPro" id="IPR004358">
    <property type="entry name" value="Sig_transdc_His_kin-like_C"/>
</dbReference>
<dbReference type="PROSITE" id="PS50109">
    <property type="entry name" value="HIS_KIN"/>
    <property type="match status" value="1"/>
</dbReference>
<dbReference type="PROSITE" id="PS50112">
    <property type="entry name" value="PAS"/>
    <property type="match status" value="1"/>
</dbReference>
<keyword evidence="4" id="KW-0808">Transferase</keyword>
<evidence type="ECO:0000259" key="11">
    <source>
        <dbReference type="PROSITE" id="PS50112"/>
    </source>
</evidence>
<keyword evidence="9" id="KW-1133">Transmembrane helix</keyword>
<dbReference type="PROSITE" id="PS51257">
    <property type="entry name" value="PROKAR_LIPOPROTEIN"/>
    <property type="match status" value="1"/>
</dbReference>
<keyword evidence="9" id="KW-0472">Membrane</keyword>
<dbReference type="PRINTS" id="PR00344">
    <property type="entry name" value="BCTRLSENSOR"/>
</dbReference>
<dbReference type="NCBIfam" id="TIGR00229">
    <property type="entry name" value="sensory_box"/>
    <property type="match status" value="2"/>
</dbReference>
<feature type="domain" description="Histidine kinase" evidence="10">
    <location>
        <begin position="474"/>
        <end position="696"/>
    </location>
</feature>
<keyword evidence="7" id="KW-0067">ATP-binding</keyword>
<dbReference type="SMART" id="SM00091">
    <property type="entry name" value="PAS"/>
    <property type="match status" value="2"/>
</dbReference>
<dbReference type="Gene3D" id="3.30.565.10">
    <property type="entry name" value="Histidine kinase-like ATPase, C-terminal domain"/>
    <property type="match status" value="1"/>
</dbReference>
<proteinExistence type="predicted"/>
<accession>A0ABP8NPK7</accession>